<feature type="compositionally biased region" description="Basic and acidic residues" evidence="2">
    <location>
        <begin position="316"/>
        <end position="332"/>
    </location>
</feature>
<keyword evidence="4" id="KW-1185">Reference proteome</keyword>
<comment type="caution">
    <text evidence="3">The sequence shown here is derived from an EMBL/GenBank/DDBJ whole genome shotgun (WGS) entry which is preliminary data.</text>
</comment>
<evidence type="ECO:0000256" key="1">
    <source>
        <dbReference type="SAM" id="Coils"/>
    </source>
</evidence>
<evidence type="ECO:0000313" key="3">
    <source>
        <dbReference type="EMBL" id="KAK2146416.1"/>
    </source>
</evidence>
<feature type="compositionally biased region" description="Polar residues" evidence="2">
    <location>
        <begin position="2335"/>
        <end position="2344"/>
    </location>
</feature>
<name>A0AAD9J4A8_9ANNE</name>
<proteinExistence type="predicted"/>
<feature type="region of interest" description="Disordered" evidence="2">
    <location>
        <begin position="316"/>
        <end position="357"/>
    </location>
</feature>
<feature type="compositionally biased region" description="Low complexity" evidence="2">
    <location>
        <begin position="552"/>
        <end position="575"/>
    </location>
</feature>
<feature type="compositionally biased region" description="Polar residues" evidence="2">
    <location>
        <begin position="607"/>
        <end position="616"/>
    </location>
</feature>
<feature type="compositionally biased region" description="Basic and acidic residues" evidence="2">
    <location>
        <begin position="531"/>
        <end position="541"/>
    </location>
</feature>
<sequence length="2904" mass="322349">MAGVSGTEVLYKRESKLGLTTLTFRKRRYLFPSVAHRDEHILSASTGDLQSRGKCVMLDVGLFCPHCAGAISARLSGSHSKLVVAKASHVEHKCIEAHCAQPEIEHRVTDHSASAAHSTTSQQWYGGKRHNAAKVKMPTGLAEETHLEIGFNSLDRHRSTCQSAGKRVTADKLSSSDYESLDRDAHINSWSSYDNSTGTFNSATYSSSLTAPSRVDDAYCSMTSSQHSNTQDSLHKMSNLSQKYSSLPRDVRFPVCAKPVSEEKLILDSMDVETSDKNEAALVEELLSDDVIDEEYQNLMNASAAKEEMTFGERKTINKSQEAHHEVDKENLQVDEASGACKSEDSTSERSASPETFVDDVLENIESEIYTGDATLPRVFALQREGSPRKHLSRKKAKTDTRIRKPGFTKGKDWPQNKTPSLKRNELHEFIKTVYNSSQKNKIIAQQDTDFSHETFFEEVVEALTDLESGFTTDWTSDYDSDNKCRSPYTPSPERARFHLGGDQDSKYKDIVDAYNIQRKTATSSCECIPDDRSRDLDSSTERISSTVETPSELSVGSVEGYGSSSECSYSGLGESTKEEGGLFEQLIENTKCLTEDLLVIAEDRQTSSNGSSQGLDSRIHAIPPDKRKTSVNDERARRDKAFLETGESEIQEDVLNNSMSANKGCVPVDVIRRIGPVPQIVEPGDESEHQTRVVATRHTAKSEDSDEDDVHDVDDLDISLENLLVCNAIHCSTSDLDEPYSAELRYVSRLEGSETLQNDEESMFLSDIQNRPSNKMIEVDEFVPEMDEPPQEILRQTFDVVNDTSSCRETCKTIENQVVPRVKGTVVGADANYSHGDNSLVSKDLMKYVQSQTCKTYQSKEHNTRLDSCLDDVCQTCNFQPKGPNEVIKNEEVTTQEVTLVFVWPKKMNIPRELTPKLPVSKPKEPFRSIHLRRVMRVSDFDVDVVETVEYRKDGSTRKSIVQRPAEKPDTKETQNSEYKKSDSKYIKQSDEICTQRGSIEKHQHLHSCEDIKRDDGSRDDKADAFAGETSQDKQINDDSNSLAEVELSHYDAVNESFVMPCLDMTTSQQSEELFDLSSAASMELLSETESSVEQIYSDHQRSVNAIYDRAENDSCCDGTEGDSTSSTHNAKNVSEAKIAEANSILNEFRNNRRATMYNEIARDSVQTQHGGRREQTISGLKTGSVLDKYLFGDEAAVSCKNSRITLMLPLKLTLDYNNLAILNSSTNCLTGGVVLLPLDLNPVLVGQIYYFDDNISKAKYSPHKQVAHPKHSFPRKWPDMEVDDFWEKYLFGPSPGEKRNRFPKMFDKLASSQSLEKVAPESVQNAVVNSGDKGQCTEGVLLKLTKPDQCKGKICRCLSFRKSDNVEGKDPNVKLIDQSERNVYVVSVGKYFAGKSDVPTDFADQPVSGENHPEVGSQETTCPRCENVYFVEEKKEIPKTRQQLSSDMDKKQHPVPCERCLRLEREIRIKLAELSKLIEELGRRKKLSKDDRSGSIEDLESLSQETAENIKILQRSIALLNDVGDDGTPDVMFDVSGDSINLNNVQDTQVTQPYSQRRVSPVSYSTRVIKKRKVKKVTKLREIFQDSLPSAQQETGEKNHVAVPITSPGVTQVFGMQLSNAEASALLCELPSTTDKNTWINGSQTGRDSVQSSIVDTSVDINSSLTNKIFVTEEGPSANTDTKESVKNVSEGDKNKLETFAENLAKYIIFRAKLFIVLENPATRIPYLKNELASPEGNGNNKPVGADHDRWVASDTKRQATSLVHGHNSGDSGNNIDINRNIPGTGVFTNTTFTNVGGSVLPVGCSPAPFSPDIKERVKQVAEIQARIEFNMLKIREKMAALKALKSLEEKPSLHVDFGRACLTGKGSISNDPGNVCNAPLENLSFSSLYENVLATENGSSCRCNCNDVKCLRPQLDSMMHFRSNDSKWESLEIEPDLAEGAHVDKSFDTCINLMDQTPSVDRNDSNLTNQAPSVGSCARNLSSDEQTVDVCKEDRKDNASSIDKPEKNVKDVDFGMLESAEKLRQVIRALSLDEEDSKECHGCHEPDANCTDISVDNDPREGGDTVDGSVTAGKRLSNDAGDIVVTGHSWDDNTGDTGLQSSLACDIHHSDEHCDDIMPVPCDDSESIVCCDIVSKVCIDDNIFHKNKEPADGRCNFNVCDGNICDDERCDDNTRSDSCDAQCDCLIVNTHQLNDSKLITYCEPTTCHAPVIDCGLNQDQTYFVGQELIPHQAMVSDDDHPAIYCSQMSDAERKTNRETTKSHKPIANTNKLFFDLESNGCHPTESDHELVTSLGSAEQKPVLDDESLAANKRLTESNKKQDQNQHRWSAPCQDSNYDNDPITNEPPAILWGEEKDRVKVKQILEFLDVYKYDAGLDAADDDSSVASSDLSDTSINTIIYVPVLKRNQLGVSVSSQNLSGALTPRSGQSVDSASKRERRSTSASADLNFLDKGNQDLSKHLKESVGRTRSTVYKQGCGLHGAPEKIQPTHLKHNVAHLSGLRHRMARVTPKGQYYSCQQRAAMSRTGVPPSNIRCIPLSRTRDTLSYGKSKARSAETIAVTRHASQRDCQNSKTMSNRSCDKHVSSTNNTIFVDCDEGLKGTTAKTHPTKRSISYETVRTKMSTDVLSVYGGFEEEPSKSFSSMREMFLVTEQCEHHDVHGVKGDWFTEDLNGSLCLHKSQSCDAIKSGNSATLIERGEYWSDPILRIQTQSDIFFRTRKNVAVGNTGVRCLTDGSGKSAATRTASSYVVTEDGSGGKRKPMTKFHGSTCSCLLTAAMLKRRWSEADLEGIKLSLDSRRVSGAVQCDSGEESPDVGLSGQLGGSDQDYAQLQPDFSTYVRLYAPYFEARRSRMPHQRSQIRVSWDSDATPSTERNSIALSPARSRYRTHKCKQVGTKKYPI</sequence>
<feature type="region of interest" description="Disordered" evidence="2">
    <location>
        <begin position="385"/>
        <end position="420"/>
    </location>
</feature>
<feature type="compositionally biased region" description="Basic and acidic residues" evidence="2">
    <location>
        <begin position="1000"/>
        <end position="1025"/>
    </location>
</feature>
<dbReference type="EMBL" id="JAODUP010000610">
    <property type="protein sequence ID" value="KAK2146416.1"/>
    <property type="molecule type" value="Genomic_DNA"/>
</dbReference>
<reference evidence="3" key="1">
    <citation type="journal article" date="2023" name="Mol. Biol. Evol.">
        <title>Third-Generation Sequencing Reveals the Adaptive Role of the Epigenome in Three Deep-Sea Polychaetes.</title>
        <authorList>
            <person name="Perez M."/>
            <person name="Aroh O."/>
            <person name="Sun Y."/>
            <person name="Lan Y."/>
            <person name="Juniper S.K."/>
            <person name="Young C.R."/>
            <person name="Angers B."/>
            <person name="Qian P.Y."/>
        </authorList>
    </citation>
    <scope>NUCLEOTIDE SEQUENCE</scope>
    <source>
        <strain evidence="3">P08H-3</strain>
    </source>
</reference>
<evidence type="ECO:0000256" key="2">
    <source>
        <dbReference type="SAM" id="MobiDB-lite"/>
    </source>
</evidence>
<feature type="region of interest" description="Disordered" evidence="2">
    <location>
        <begin position="2319"/>
        <end position="2344"/>
    </location>
</feature>
<feature type="compositionally biased region" description="Polar residues" evidence="2">
    <location>
        <begin position="2420"/>
        <end position="2435"/>
    </location>
</feature>
<organism evidence="3 4">
    <name type="scientific">Paralvinella palmiformis</name>
    <dbReference type="NCBI Taxonomy" id="53620"/>
    <lineage>
        <taxon>Eukaryota</taxon>
        <taxon>Metazoa</taxon>
        <taxon>Spiralia</taxon>
        <taxon>Lophotrochozoa</taxon>
        <taxon>Annelida</taxon>
        <taxon>Polychaeta</taxon>
        <taxon>Sedentaria</taxon>
        <taxon>Canalipalpata</taxon>
        <taxon>Terebellida</taxon>
        <taxon>Terebelliformia</taxon>
        <taxon>Alvinellidae</taxon>
        <taxon>Paralvinella</taxon>
    </lineage>
</organism>
<feature type="region of interest" description="Disordered" evidence="2">
    <location>
        <begin position="999"/>
        <end position="1040"/>
    </location>
</feature>
<feature type="coiled-coil region" evidence="1">
    <location>
        <begin position="1462"/>
        <end position="1518"/>
    </location>
</feature>
<feature type="compositionally biased region" description="Basic and acidic residues" evidence="2">
    <location>
        <begin position="966"/>
        <end position="987"/>
    </location>
</feature>
<feature type="region of interest" description="Disordered" evidence="2">
    <location>
        <begin position="2859"/>
        <end position="2879"/>
    </location>
</feature>
<feature type="region of interest" description="Disordered" evidence="2">
    <location>
        <begin position="606"/>
        <end position="636"/>
    </location>
</feature>
<accession>A0AAD9J4A8</accession>
<dbReference type="Proteomes" id="UP001208570">
    <property type="component" value="Unassembled WGS sequence"/>
</dbReference>
<evidence type="ECO:0000313" key="4">
    <source>
        <dbReference type="Proteomes" id="UP001208570"/>
    </source>
</evidence>
<keyword evidence="1" id="KW-0175">Coiled coil</keyword>
<feature type="region of interest" description="Disordered" evidence="2">
    <location>
        <begin position="2420"/>
        <end position="2452"/>
    </location>
</feature>
<feature type="region of interest" description="Disordered" evidence="2">
    <location>
        <begin position="955"/>
        <end position="987"/>
    </location>
</feature>
<feature type="region of interest" description="Disordered" evidence="2">
    <location>
        <begin position="531"/>
        <end position="575"/>
    </location>
</feature>
<gene>
    <name evidence="3" type="ORF">LSH36_610g01028</name>
</gene>
<protein>
    <submittedName>
        <fullName evidence="3">Uncharacterized protein</fullName>
    </submittedName>
</protein>
<feature type="compositionally biased region" description="Basic and acidic residues" evidence="2">
    <location>
        <begin position="2319"/>
        <end position="2328"/>
    </location>
</feature>
<feature type="compositionally biased region" description="Basic and acidic residues" evidence="2">
    <location>
        <begin position="618"/>
        <end position="636"/>
    </location>
</feature>